<dbReference type="GO" id="GO:0043709">
    <property type="term" value="P:cell adhesion involved in single-species biofilm formation"/>
    <property type="evidence" value="ECO:0007669"/>
    <property type="project" value="TreeGrafter"/>
</dbReference>
<evidence type="ECO:0000256" key="1">
    <source>
        <dbReference type="ARBA" id="ARBA00012528"/>
    </source>
</evidence>
<dbReference type="InterPro" id="IPR043128">
    <property type="entry name" value="Rev_trsase/Diguanyl_cyclase"/>
</dbReference>
<dbReference type="FunFam" id="3.30.70.270:FF:000001">
    <property type="entry name" value="Diguanylate cyclase domain protein"/>
    <property type="match status" value="1"/>
</dbReference>
<dbReference type="Pfam" id="PF00990">
    <property type="entry name" value="GGDEF"/>
    <property type="match status" value="1"/>
</dbReference>
<dbReference type="PROSITE" id="PS50887">
    <property type="entry name" value="GGDEF"/>
    <property type="match status" value="1"/>
</dbReference>
<dbReference type="PANTHER" id="PTHR45138">
    <property type="entry name" value="REGULATORY COMPONENTS OF SENSORY TRANSDUCTION SYSTEM"/>
    <property type="match status" value="1"/>
</dbReference>
<dbReference type="GO" id="GO:0005886">
    <property type="term" value="C:plasma membrane"/>
    <property type="evidence" value="ECO:0007669"/>
    <property type="project" value="TreeGrafter"/>
</dbReference>
<dbReference type="SMART" id="SM00267">
    <property type="entry name" value="GGDEF"/>
    <property type="match status" value="1"/>
</dbReference>
<dbReference type="GO" id="GO:1902201">
    <property type="term" value="P:negative regulation of bacterial-type flagellum-dependent cell motility"/>
    <property type="evidence" value="ECO:0007669"/>
    <property type="project" value="TreeGrafter"/>
</dbReference>
<dbReference type="InterPro" id="IPR029787">
    <property type="entry name" value="Nucleotide_cyclase"/>
</dbReference>
<evidence type="ECO:0000259" key="4">
    <source>
        <dbReference type="PROSITE" id="PS50887"/>
    </source>
</evidence>
<reference evidence="5 6" key="1">
    <citation type="submission" date="2016-11" db="EMBL/GenBank/DDBJ databases">
        <authorList>
            <person name="Varghese N."/>
            <person name="Submissions S."/>
        </authorList>
    </citation>
    <scope>NUCLEOTIDE SEQUENCE [LARGE SCALE GENOMIC DNA]</scope>
    <source>
        <strain evidence="5 6">DSM 17919</strain>
    </source>
</reference>
<evidence type="ECO:0000313" key="6">
    <source>
        <dbReference type="Proteomes" id="UP000184001"/>
    </source>
</evidence>
<keyword evidence="3" id="KW-0812">Transmembrane</keyword>
<accession>A0A8G2C9T0</accession>
<dbReference type="InterPro" id="IPR050469">
    <property type="entry name" value="Diguanylate_Cyclase"/>
</dbReference>
<feature type="transmembrane region" description="Helical" evidence="3">
    <location>
        <begin position="21"/>
        <end position="42"/>
    </location>
</feature>
<name>A0A8G2C9T0_9BACT</name>
<dbReference type="Gene3D" id="3.30.70.270">
    <property type="match status" value="1"/>
</dbReference>
<keyword evidence="3" id="KW-0472">Membrane</keyword>
<comment type="caution">
    <text evidence="5">The sequence shown here is derived from an EMBL/GenBank/DDBJ whole genome shotgun (WGS) entry which is preliminary data.</text>
</comment>
<dbReference type="InterPro" id="IPR000160">
    <property type="entry name" value="GGDEF_dom"/>
</dbReference>
<organism evidence="5 6">
    <name type="scientific">Halodesulfovibrio aestuarii</name>
    <dbReference type="NCBI Taxonomy" id="126333"/>
    <lineage>
        <taxon>Bacteria</taxon>
        <taxon>Pseudomonadati</taxon>
        <taxon>Thermodesulfobacteriota</taxon>
        <taxon>Desulfovibrionia</taxon>
        <taxon>Desulfovibrionales</taxon>
        <taxon>Desulfovibrionaceae</taxon>
        <taxon>Halodesulfovibrio</taxon>
    </lineage>
</organism>
<dbReference type="PANTHER" id="PTHR45138:SF9">
    <property type="entry name" value="DIGUANYLATE CYCLASE DGCM-RELATED"/>
    <property type="match status" value="1"/>
</dbReference>
<dbReference type="AlphaFoldDB" id="A0A8G2C9T0"/>
<feature type="transmembrane region" description="Helical" evidence="3">
    <location>
        <begin position="54"/>
        <end position="73"/>
    </location>
</feature>
<dbReference type="SUPFAM" id="SSF55073">
    <property type="entry name" value="Nucleotide cyclase"/>
    <property type="match status" value="1"/>
</dbReference>
<dbReference type="CDD" id="cd01949">
    <property type="entry name" value="GGDEF"/>
    <property type="match status" value="1"/>
</dbReference>
<evidence type="ECO:0000256" key="2">
    <source>
        <dbReference type="ARBA" id="ARBA00034247"/>
    </source>
</evidence>
<protein>
    <recommendedName>
        <fullName evidence="1">diguanylate cyclase</fullName>
        <ecNumber evidence="1">2.7.7.65</ecNumber>
    </recommendedName>
</protein>
<dbReference type="NCBIfam" id="TIGR00254">
    <property type="entry name" value="GGDEF"/>
    <property type="match status" value="1"/>
</dbReference>
<dbReference type="EC" id="2.7.7.65" evidence="1"/>
<sequence length="259" mass="29115">MLRIIQNIFYLNEQSRFQRAAQAFLLGICAPLGWLGITHVLQLKVVDPLYEVALYSYITVGSTFVMVGFALCISKSEEHFARMSLLDPLTSLYNSRYLLTRADQEFAHLERTGQNMALLMADIDHFKYVNDKYGHSVGDIVLQQIAHIMQTTARKTDIVARVGGEEFALLLPGSTTDGAMRLAERIRDRIEHTPIVLPDGRTLNVKISLGVSSTEEFSPQIFNELYESADNALYRAKRDGRNRVVKAVETDPLTSEVAC</sequence>
<gene>
    <name evidence="5" type="ORF">SAMN05660830_01792</name>
</gene>
<keyword evidence="3" id="KW-1133">Transmembrane helix</keyword>
<dbReference type="Proteomes" id="UP000184001">
    <property type="component" value="Unassembled WGS sequence"/>
</dbReference>
<comment type="catalytic activity">
    <reaction evidence="2">
        <text>2 GTP = 3',3'-c-di-GMP + 2 diphosphate</text>
        <dbReference type="Rhea" id="RHEA:24898"/>
        <dbReference type="ChEBI" id="CHEBI:33019"/>
        <dbReference type="ChEBI" id="CHEBI:37565"/>
        <dbReference type="ChEBI" id="CHEBI:58805"/>
        <dbReference type="EC" id="2.7.7.65"/>
    </reaction>
</comment>
<dbReference type="GO" id="GO:0052621">
    <property type="term" value="F:diguanylate cyclase activity"/>
    <property type="evidence" value="ECO:0007669"/>
    <property type="project" value="UniProtKB-EC"/>
</dbReference>
<feature type="domain" description="GGDEF" evidence="4">
    <location>
        <begin position="114"/>
        <end position="249"/>
    </location>
</feature>
<evidence type="ECO:0000256" key="3">
    <source>
        <dbReference type="SAM" id="Phobius"/>
    </source>
</evidence>
<proteinExistence type="predicted"/>
<evidence type="ECO:0000313" key="5">
    <source>
        <dbReference type="EMBL" id="SHJ20359.1"/>
    </source>
</evidence>
<dbReference type="RefSeq" id="WP_019999862.1">
    <property type="nucleotide sequence ID" value="NZ_CP192219.1"/>
</dbReference>
<dbReference type="EMBL" id="FQZR01000004">
    <property type="protein sequence ID" value="SHJ20359.1"/>
    <property type="molecule type" value="Genomic_DNA"/>
</dbReference>